<feature type="compositionally biased region" description="Basic residues" evidence="1">
    <location>
        <begin position="26"/>
        <end position="36"/>
    </location>
</feature>
<feature type="region of interest" description="Disordered" evidence="1">
    <location>
        <begin position="20"/>
        <end position="99"/>
    </location>
</feature>
<evidence type="ECO:0000256" key="2">
    <source>
        <dbReference type="SAM" id="SignalP"/>
    </source>
</evidence>
<name>A0A511B0C7_9PROT</name>
<evidence type="ECO:0000313" key="3">
    <source>
        <dbReference type="EMBL" id="GEK93262.1"/>
    </source>
</evidence>
<dbReference type="AlphaFoldDB" id="A0A511B0C7"/>
<evidence type="ECO:0000256" key="1">
    <source>
        <dbReference type="SAM" id="MobiDB-lite"/>
    </source>
</evidence>
<feature type="compositionally biased region" description="Basic and acidic residues" evidence="1">
    <location>
        <begin position="37"/>
        <end position="46"/>
    </location>
</feature>
<feature type="signal peptide" evidence="2">
    <location>
        <begin position="1"/>
        <end position="23"/>
    </location>
</feature>
<dbReference type="RefSeq" id="WP_146794655.1">
    <property type="nucleotide sequence ID" value="NZ_BARC01000011.1"/>
</dbReference>
<organism evidence="3 4">
    <name type="scientific">Gluconobacter wancherniae NBRC 103581</name>
    <dbReference type="NCBI Taxonomy" id="656744"/>
    <lineage>
        <taxon>Bacteria</taxon>
        <taxon>Pseudomonadati</taxon>
        <taxon>Pseudomonadota</taxon>
        <taxon>Alphaproteobacteria</taxon>
        <taxon>Acetobacterales</taxon>
        <taxon>Acetobacteraceae</taxon>
        <taxon>Gluconobacter</taxon>
    </lineage>
</organism>
<dbReference type="EMBL" id="BJUZ01000001">
    <property type="protein sequence ID" value="GEK93262.1"/>
    <property type="molecule type" value="Genomic_DNA"/>
</dbReference>
<protein>
    <submittedName>
        <fullName evidence="3">Uncharacterized protein</fullName>
    </submittedName>
</protein>
<reference evidence="3 4" key="1">
    <citation type="submission" date="2019-07" db="EMBL/GenBank/DDBJ databases">
        <title>Whole genome shotgun sequence of Gluconobacter wancherniae NBRC 103581.</title>
        <authorList>
            <person name="Hosoyama A."/>
            <person name="Uohara A."/>
            <person name="Ohji S."/>
            <person name="Ichikawa N."/>
        </authorList>
    </citation>
    <scope>NUCLEOTIDE SEQUENCE [LARGE SCALE GENOMIC DNA]</scope>
    <source>
        <strain evidence="3 4">NBRC 103581</strain>
    </source>
</reference>
<dbReference type="Proteomes" id="UP000321230">
    <property type="component" value="Unassembled WGS sequence"/>
</dbReference>
<feature type="compositionally biased region" description="Low complexity" evidence="1">
    <location>
        <begin position="63"/>
        <end position="85"/>
    </location>
</feature>
<sequence>MKKITFGTLALATLVAAASPAMAEHHHGKHGTHHKKGDTSETKKVAPGEGSPETADLNARSLQQAQTPVPAAPAAVPGTTTPVAPSTESTMPANAPTPN</sequence>
<evidence type="ECO:0000313" key="4">
    <source>
        <dbReference type="Proteomes" id="UP000321230"/>
    </source>
</evidence>
<accession>A0A511B0C7</accession>
<keyword evidence="2" id="KW-0732">Signal</keyword>
<gene>
    <name evidence="3" type="ORF">GWA01_10320</name>
</gene>
<keyword evidence="4" id="KW-1185">Reference proteome</keyword>
<comment type="caution">
    <text evidence="3">The sequence shown here is derived from an EMBL/GenBank/DDBJ whole genome shotgun (WGS) entry which is preliminary data.</text>
</comment>
<feature type="chain" id="PRO_5021982446" evidence="2">
    <location>
        <begin position="24"/>
        <end position="99"/>
    </location>
</feature>
<proteinExistence type="predicted"/>